<proteinExistence type="predicted"/>
<dbReference type="EMBL" id="BK059093">
    <property type="protein sequence ID" value="DAE29240.1"/>
    <property type="molecule type" value="Genomic_DNA"/>
</dbReference>
<name>A0A8S5RCY1_9VIRU</name>
<accession>A0A8S5RCY1</accession>
<protein>
    <submittedName>
        <fullName evidence="1">Uncharacterized protein</fullName>
    </submittedName>
</protein>
<reference evidence="1" key="1">
    <citation type="journal article" date="2021" name="Proc. Natl. Acad. Sci. U.S.A.">
        <title>A Catalog of Tens of Thousands of Viruses from Human Metagenomes Reveals Hidden Associations with Chronic Diseases.</title>
        <authorList>
            <person name="Tisza M.J."/>
            <person name="Buck C.B."/>
        </authorList>
    </citation>
    <scope>NUCLEOTIDE SEQUENCE</scope>
    <source>
        <strain evidence="1">Ctx9V1</strain>
    </source>
</reference>
<organism evidence="1">
    <name type="scientific">virus sp. ctx9V1</name>
    <dbReference type="NCBI Taxonomy" id="2828001"/>
    <lineage>
        <taxon>Viruses</taxon>
    </lineage>
</organism>
<evidence type="ECO:0000313" key="1">
    <source>
        <dbReference type="EMBL" id="DAE29240.1"/>
    </source>
</evidence>
<sequence>MQPGLNKSKLDFFRDKYLDRAKNGELNQFFGQDITTFSDSDLRYIIDHRFFFKNTKKGP</sequence>